<dbReference type="SUPFAM" id="SSF50104">
    <property type="entry name" value="Translation proteins SH3-like domain"/>
    <property type="match status" value="1"/>
</dbReference>
<accession>A0A5C0UG77</accession>
<comment type="function">
    <text evidence="5">One of the proteins that surrounds the polypeptide exit tunnel on the outside of the subunit.</text>
</comment>
<dbReference type="InterPro" id="IPR005824">
    <property type="entry name" value="KOW"/>
</dbReference>
<evidence type="ECO:0000256" key="3">
    <source>
        <dbReference type="ARBA" id="ARBA00023274"/>
    </source>
</evidence>
<organism evidence="8 9">
    <name type="scientific">Candidatus Cytomitobacter primus</name>
    <dbReference type="NCBI Taxonomy" id="2066024"/>
    <lineage>
        <taxon>Bacteria</taxon>
        <taxon>Pseudomonadati</taxon>
        <taxon>Pseudomonadota</taxon>
        <taxon>Alphaproteobacteria</taxon>
        <taxon>Holosporales</taxon>
        <taxon>Holosporaceae</taxon>
        <taxon>Candidatus Cytomitobacter</taxon>
    </lineage>
</organism>
<proteinExistence type="inferred from homology"/>
<dbReference type="HAMAP" id="MF_01326_B">
    <property type="entry name" value="Ribosomal_uL24_B"/>
    <property type="match status" value="1"/>
</dbReference>
<dbReference type="OrthoDB" id="9807419at2"/>
<keyword evidence="9" id="KW-1185">Reference proteome</keyword>
<dbReference type="InterPro" id="IPR003256">
    <property type="entry name" value="Ribosomal_uL24"/>
</dbReference>
<dbReference type="GO" id="GO:0019843">
    <property type="term" value="F:rRNA binding"/>
    <property type="evidence" value="ECO:0007669"/>
    <property type="project" value="UniProtKB-UniRule"/>
</dbReference>
<dbReference type="InterPro" id="IPR014722">
    <property type="entry name" value="Rib_uL2_dom2"/>
</dbReference>
<keyword evidence="5" id="KW-0699">rRNA-binding</keyword>
<sequence>MNIKNINLRVKTGDSVILTCGNDKGKVGEILKVDKKNMRVVVKGVNIKKKHQKPTNDTQGGIVEMEKSVHISNVAHVLDGKAAKVTYSIKDDKKVLVFKKSEKEVRS</sequence>
<dbReference type="Gene3D" id="2.30.30.30">
    <property type="match status" value="1"/>
</dbReference>
<protein>
    <recommendedName>
        <fullName evidence="4 5">Large ribosomal subunit protein uL24</fullName>
    </recommendedName>
</protein>
<reference evidence="8 9" key="1">
    <citation type="submission" date="2019-08" db="EMBL/GenBank/DDBJ databases">
        <title>Highly reduced genomes of protist endosymbionts show evolutionary convergence.</title>
        <authorList>
            <person name="George E."/>
            <person name="Husnik F."/>
            <person name="Tashyreva D."/>
            <person name="Prokopchuk G."/>
            <person name="Horak A."/>
            <person name="Kwong W.K."/>
            <person name="Lukes J."/>
            <person name="Keeling P.J."/>
        </authorList>
    </citation>
    <scope>NUCLEOTIDE SEQUENCE [LARGE SCALE GENOMIC DNA]</scope>
    <source>
        <strain evidence="8">1604LC</strain>
    </source>
</reference>
<evidence type="ECO:0000256" key="2">
    <source>
        <dbReference type="ARBA" id="ARBA00022980"/>
    </source>
</evidence>
<evidence type="ECO:0000256" key="4">
    <source>
        <dbReference type="ARBA" id="ARBA00035206"/>
    </source>
</evidence>
<keyword evidence="5" id="KW-0694">RNA-binding</keyword>
<dbReference type="RefSeq" id="WP_148971851.1">
    <property type="nucleotide sequence ID" value="NZ_CP043316.1"/>
</dbReference>
<dbReference type="Pfam" id="PF17136">
    <property type="entry name" value="ribosomal_L24"/>
    <property type="match status" value="1"/>
</dbReference>
<comment type="similarity">
    <text evidence="1 5">Belongs to the universal ribosomal protein uL24 family.</text>
</comment>
<dbReference type="AlphaFoldDB" id="A0A5C0UG77"/>
<dbReference type="Pfam" id="PF00467">
    <property type="entry name" value="KOW"/>
    <property type="match status" value="1"/>
</dbReference>
<dbReference type="InterPro" id="IPR057264">
    <property type="entry name" value="Ribosomal_uL24_C"/>
</dbReference>
<dbReference type="InterPro" id="IPR008991">
    <property type="entry name" value="Translation_prot_SH3-like_sf"/>
</dbReference>
<dbReference type="InterPro" id="IPR041988">
    <property type="entry name" value="Ribosomal_uL24_KOW"/>
</dbReference>
<evidence type="ECO:0000259" key="6">
    <source>
        <dbReference type="Pfam" id="PF00467"/>
    </source>
</evidence>
<dbReference type="Proteomes" id="UP000325004">
    <property type="component" value="Chromosome"/>
</dbReference>
<dbReference type="NCBIfam" id="TIGR01079">
    <property type="entry name" value="rplX_bact"/>
    <property type="match status" value="1"/>
</dbReference>
<keyword evidence="3 5" id="KW-0687">Ribonucleoprotein</keyword>
<dbReference type="GO" id="GO:1990904">
    <property type="term" value="C:ribonucleoprotein complex"/>
    <property type="evidence" value="ECO:0007669"/>
    <property type="project" value="UniProtKB-KW"/>
</dbReference>
<dbReference type="EMBL" id="CP043316">
    <property type="protein sequence ID" value="QEK38730.1"/>
    <property type="molecule type" value="Genomic_DNA"/>
</dbReference>
<dbReference type="GO" id="GO:0005840">
    <property type="term" value="C:ribosome"/>
    <property type="evidence" value="ECO:0007669"/>
    <property type="project" value="UniProtKB-KW"/>
</dbReference>
<gene>
    <name evidence="5 8" type="primary">rplX</name>
    <name evidence="8" type="ORF">FZC34_02325</name>
</gene>
<evidence type="ECO:0000313" key="9">
    <source>
        <dbReference type="Proteomes" id="UP000325004"/>
    </source>
</evidence>
<keyword evidence="2 5" id="KW-0689">Ribosomal protein</keyword>
<evidence type="ECO:0000259" key="7">
    <source>
        <dbReference type="Pfam" id="PF17136"/>
    </source>
</evidence>
<dbReference type="PANTHER" id="PTHR12903">
    <property type="entry name" value="MITOCHONDRIAL RIBOSOMAL PROTEIN L24"/>
    <property type="match status" value="1"/>
</dbReference>
<feature type="domain" description="KOW" evidence="6">
    <location>
        <begin position="13"/>
        <end position="43"/>
    </location>
</feature>
<feature type="domain" description="Large ribosomal subunit protein uL24 C-terminal" evidence="7">
    <location>
        <begin position="45"/>
        <end position="104"/>
    </location>
</feature>
<comment type="subunit">
    <text evidence="5">Part of the 50S ribosomal subunit.</text>
</comment>
<evidence type="ECO:0000313" key="8">
    <source>
        <dbReference type="EMBL" id="QEK38730.1"/>
    </source>
</evidence>
<dbReference type="GO" id="GO:0006412">
    <property type="term" value="P:translation"/>
    <property type="evidence" value="ECO:0007669"/>
    <property type="project" value="UniProtKB-UniRule"/>
</dbReference>
<dbReference type="GO" id="GO:0003735">
    <property type="term" value="F:structural constituent of ribosome"/>
    <property type="evidence" value="ECO:0007669"/>
    <property type="project" value="InterPro"/>
</dbReference>
<evidence type="ECO:0000256" key="1">
    <source>
        <dbReference type="ARBA" id="ARBA00010618"/>
    </source>
</evidence>
<evidence type="ECO:0000256" key="5">
    <source>
        <dbReference type="HAMAP-Rule" id="MF_01326"/>
    </source>
</evidence>
<dbReference type="CDD" id="cd06089">
    <property type="entry name" value="KOW_RPL26"/>
    <property type="match status" value="1"/>
</dbReference>
<comment type="function">
    <text evidence="5">One of two assembly initiator proteins, it binds directly to the 5'-end of the 23S rRNA, where it nucleates assembly of the 50S subunit.</text>
</comment>
<name>A0A5C0UG77_9PROT</name>
<dbReference type="KEGG" id="cpri:FZC34_02325"/>